<dbReference type="InterPro" id="IPR004360">
    <property type="entry name" value="Glyas_Fos-R_dOase_dom"/>
</dbReference>
<organism evidence="2 3">
    <name type="scientific">Phragmitibacter flavus</name>
    <dbReference type="NCBI Taxonomy" id="2576071"/>
    <lineage>
        <taxon>Bacteria</taxon>
        <taxon>Pseudomonadati</taxon>
        <taxon>Verrucomicrobiota</taxon>
        <taxon>Verrucomicrobiia</taxon>
        <taxon>Verrucomicrobiales</taxon>
        <taxon>Verrucomicrobiaceae</taxon>
        <taxon>Phragmitibacter</taxon>
    </lineage>
</organism>
<protein>
    <submittedName>
        <fullName evidence="2">VOC family protein</fullName>
    </submittedName>
</protein>
<name>A0A5R8KFZ7_9BACT</name>
<evidence type="ECO:0000313" key="2">
    <source>
        <dbReference type="EMBL" id="TLD71227.1"/>
    </source>
</evidence>
<reference evidence="2 3" key="1">
    <citation type="submission" date="2019-05" db="EMBL/GenBank/DDBJ databases">
        <title>Verrucobacter flavum gen. nov., sp. nov. a new member of the family Verrucomicrobiaceae.</title>
        <authorList>
            <person name="Szuroczki S."/>
            <person name="Abbaszade G."/>
            <person name="Szabo A."/>
            <person name="Felfoldi T."/>
            <person name="Schumann P."/>
            <person name="Boka K."/>
            <person name="Keki Z."/>
            <person name="Toumi M."/>
            <person name="Toth E."/>
        </authorList>
    </citation>
    <scope>NUCLEOTIDE SEQUENCE [LARGE SCALE GENOMIC DNA]</scope>
    <source>
        <strain evidence="2 3">MG-N-17</strain>
    </source>
</reference>
<dbReference type="SUPFAM" id="SSF54593">
    <property type="entry name" value="Glyoxalase/Bleomycin resistance protein/Dihydroxybiphenyl dioxygenase"/>
    <property type="match status" value="1"/>
</dbReference>
<accession>A0A5R8KFZ7</accession>
<dbReference type="Gene3D" id="3.10.180.10">
    <property type="entry name" value="2,3-Dihydroxybiphenyl 1,2-Dioxygenase, domain 1"/>
    <property type="match status" value="1"/>
</dbReference>
<dbReference type="AlphaFoldDB" id="A0A5R8KFZ7"/>
<keyword evidence="3" id="KW-1185">Reference proteome</keyword>
<feature type="domain" description="VOC" evidence="1">
    <location>
        <begin position="5"/>
        <end position="120"/>
    </location>
</feature>
<gene>
    <name evidence="2" type="ORF">FEM03_09000</name>
</gene>
<dbReference type="PROSITE" id="PS51819">
    <property type="entry name" value="VOC"/>
    <property type="match status" value="1"/>
</dbReference>
<dbReference type="Pfam" id="PF00903">
    <property type="entry name" value="Glyoxalase"/>
    <property type="match status" value="1"/>
</dbReference>
<comment type="caution">
    <text evidence="2">The sequence shown here is derived from an EMBL/GenBank/DDBJ whole genome shotgun (WGS) entry which is preliminary data.</text>
</comment>
<evidence type="ECO:0000259" key="1">
    <source>
        <dbReference type="PROSITE" id="PS51819"/>
    </source>
</evidence>
<dbReference type="OrthoDB" id="9804907at2"/>
<dbReference type="Proteomes" id="UP000306196">
    <property type="component" value="Unassembled WGS sequence"/>
</dbReference>
<evidence type="ECO:0000313" key="3">
    <source>
        <dbReference type="Proteomes" id="UP000306196"/>
    </source>
</evidence>
<proteinExistence type="predicted"/>
<sequence>MKVTEIAFSCYAVTDVARSLAFYEGVLGLTKTMDHEMEDGSGHWVEFDIGTGTLSIGKTPGWEPSSQGCTVGLEVENFEQAVEQIKAAGTPINMGPLETPVCHMLMISDPDGNPLIIHKRKPGHS</sequence>
<dbReference type="InterPro" id="IPR029068">
    <property type="entry name" value="Glyas_Bleomycin-R_OHBP_Dase"/>
</dbReference>
<dbReference type="EMBL" id="VAUV01000006">
    <property type="protein sequence ID" value="TLD71227.1"/>
    <property type="molecule type" value="Genomic_DNA"/>
</dbReference>
<dbReference type="InterPro" id="IPR037523">
    <property type="entry name" value="VOC_core"/>
</dbReference>